<dbReference type="PROSITE" id="PS51186">
    <property type="entry name" value="GNAT"/>
    <property type="match status" value="1"/>
</dbReference>
<dbReference type="PANTHER" id="PTHR43800:SF1">
    <property type="entry name" value="PEPTIDYL-LYSINE N-ACETYLTRANSFERASE YJAB"/>
    <property type="match status" value="1"/>
</dbReference>
<accession>A0ABW3K5J4</accession>
<dbReference type="GO" id="GO:0016746">
    <property type="term" value="F:acyltransferase activity"/>
    <property type="evidence" value="ECO:0007669"/>
    <property type="project" value="UniProtKB-KW"/>
</dbReference>
<dbReference type="Proteomes" id="UP001597112">
    <property type="component" value="Unassembled WGS sequence"/>
</dbReference>
<dbReference type="InterPro" id="IPR016181">
    <property type="entry name" value="Acyl_CoA_acyltransferase"/>
</dbReference>
<sequence>MTIRNATPTDITIIQDLAEKTWWPTYAPILTNEQIRYMLNLIYSTEALTRVMKDGSQQFMLLSDERGDQAFAAYGPRKEEKLVTKLHKIYVLPDNQGKGYGKVLINEIIQRIKKENHHALDLNVNRYNPAISFYEKMGFTVIREEDIAIGPYWMNDFVMRKEI</sequence>
<dbReference type="EMBL" id="JBHTKA010000007">
    <property type="protein sequence ID" value="MFD1001273.1"/>
    <property type="molecule type" value="Genomic_DNA"/>
</dbReference>
<keyword evidence="2 4" id="KW-0012">Acyltransferase</keyword>
<evidence type="ECO:0000256" key="2">
    <source>
        <dbReference type="ARBA" id="ARBA00023315"/>
    </source>
</evidence>
<name>A0ABW3K5J4_9BACT</name>
<reference evidence="5" key="1">
    <citation type="journal article" date="2019" name="Int. J. Syst. Evol. Microbiol.">
        <title>The Global Catalogue of Microorganisms (GCM) 10K type strain sequencing project: providing services to taxonomists for standard genome sequencing and annotation.</title>
        <authorList>
            <consortium name="The Broad Institute Genomics Platform"/>
            <consortium name="The Broad Institute Genome Sequencing Center for Infectious Disease"/>
            <person name="Wu L."/>
            <person name="Ma J."/>
        </authorList>
    </citation>
    <scope>NUCLEOTIDE SEQUENCE [LARGE SCALE GENOMIC DNA]</scope>
    <source>
        <strain evidence="5">CCUG 58938</strain>
    </source>
</reference>
<gene>
    <name evidence="4" type="ORF">ACFQ21_18230</name>
</gene>
<evidence type="ECO:0000313" key="4">
    <source>
        <dbReference type="EMBL" id="MFD1001273.1"/>
    </source>
</evidence>
<dbReference type="Pfam" id="PF13673">
    <property type="entry name" value="Acetyltransf_10"/>
    <property type="match status" value="1"/>
</dbReference>
<organism evidence="4 5">
    <name type="scientific">Ohtaekwangia kribbensis</name>
    <dbReference type="NCBI Taxonomy" id="688913"/>
    <lineage>
        <taxon>Bacteria</taxon>
        <taxon>Pseudomonadati</taxon>
        <taxon>Bacteroidota</taxon>
        <taxon>Cytophagia</taxon>
        <taxon>Cytophagales</taxon>
        <taxon>Fulvivirgaceae</taxon>
        <taxon>Ohtaekwangia</taxon>
    </lineage>
</organism>
<proteinExistence type="predicted"/>
<dbReference type="CDD" id="cd04301">
    <property type="entry name" value="NAT_SF"/>
    <property type="match status" value="1"/>
</dbReference>
<comment type="caution">
    <text evidence="4">The sequence shown here is derived from an EMBL/GenBank/DDBJ whole genome shotgun (WGS) entry which is preliminary data.</text>
</comment>
<dbReference type="RefSeq" id="WP_377580785.1">
    <property type="nucleotide sequence ID" value="NZ_JBHTKA010000007.1"/>
</dbReference>
<keyword evidence="1 4" id="KW-0808">Transferase</keyword>
<dbReference type="InterPro" id="IPR000182">
    <property type="entry name" value="GNAT_dom"/>
</dbReference>
<protein>
    <submittedName>
        <fullName evidence="4">GNAT family N-acetyltransferase</fullName>
        <ecNumber evidence="4">2.3.-.-</ecNumber>
    </submittedName>
</protein>
<evidence type="ECO:0000256" key="1">
    <source>
        <dbReference type="ARBA" id="ARBA00022679"/>
    </source>
</evidence>
<dbReference type="Gene3D" id="3.40.630.30">
    <property type="match status" value="1"/>
</dbReference>
<keyword evidence="5" id="KW-1185">Reference proteome</keyword>
<feature type="domain" description="N-acetyltransferase" evidence="3">
    <location>
        <begin position="1"/>
        <end position="163"/>
    </location>
</feature>
<dbReference type="PANTHER" id="PTHR43800">
    <property type="entry name" value="PEPTIDYL-LYSINE N-ACETYLTRANSFERASE YJAB"/>
    <property type="match status" value="1"/>
</dbReference>
<evidence type="ECO:0000259" key="3">
    <source>
        <dbReference type="PROSITE" id="PS51186"/>
    </source>
</evidence>
<dbReference type="EC" id="2.3.-.-" evidence="4"/>
<dbReference type="SUPFAM" id="SSF55729">
    <property type="entry name" value="Acyl-CoA N-acyltransferases (Nat)"/>
    <property type="match status" value="1"/>
</dbReference>
<evidence type="ECO:0000313" key="5">
    <source>
        <dbReference type="Proteomes" id="UP001597112"/>
    </source>
</evidence>